<comment type="similarity">
    <text evidence="5">Belongs to the membrane-bound acyltransferase family. HHAT subfamily.</text>
</comment>
<feature type="transmembrane region" description="Helical" evidence="6">
    <location>
        <begin position="178"/>
        <end position="194"/>
    </location>
</feature>
<evidence type="ECO:0000256" key="6">
    <source>
        <dbReference type="SAM" id="Phobius"/>
    </source>
</evidence>
<feature type="transmembrane region" description="Helical" evidence="6">
    <location>
        <begin position="253"/>
        <end position="276"/>
    </location>
</feature>
<feature type="transmembrane region" description="Helical" evidence="6">
    <location>
        <begin position="214"/>
        <end position="232"/>
    </location>
</feature>
<dbReference type="PANTHER" id="PTHR13285">
    <property type="entry name" value="ACYLTRANSFERASE"/>
    <property type="match status" value="1"/>
</dbReference>
<reference evidence="7 8" key="1">
    <citation type="submission" date="2024-01" db="EMBL/GenBank/DDBJ databases">
        <title>The genome of the rayed Mediterranean limpet Patella caerulea (Linnaeus, 1758).</title>
        <authorList>
            <person name="Anh-Thu Weber A."/>
            <person name="Halstead-Nussloch G."/>
        </authorList>
    </citation>
    <scope>NUCLEOTIDE SEQUENCE [LARGE SCALE GENOMIC DNA]</scope>
    <source>
        <strain evidence="7">AATW-2023a</strain>
        <tissue evidence="7">Whole specimen</tissue>
    </source>
</reference>
<feature type="transmembrane region" description="Helical" evidence="6">
    <location>
        <begin position="395"/>
        <end position="416"/>
    </location>
</feature>
<protein>
    <recommendedName>
        <fullName evidence="9">Protein-cysteine N-palmitoyltransferase Rasp</fullName>
    </recommendedName>
</protein>
<proteinExistence type="inferred from homology"/>
<dbReference type="Pfam" id="PF03062">
    <property type="entry name" value="MBOAT"/>
    <property type="match status" value="1"/>
</dbReference>
<dbReference type="Proteomes" id="UP001347796">
    <property type="component" value="Unassembled WGS sequence"/>
</dbReference>
<organism evidence="7 8">
    <name type="scientific">Patella caerulea</name>
    <name type="common">Rayed Mediterranean limpet</name>
    <dbReference type="NCBI Taxonomy" id="87958"/>
    <lineage>
        <taxon>Eukaryota</taxon>
        <taxon>Metazoa</taxon>
        <taxon>Spiralia</taxon>
        <taxon>Lophotrochozoa</taxon>
        <taxon>Mollusca</taxon>
        <taxon>Gastropoda</taxon>
        <taxon>Patellogastropoda</taxon>
        <taxon>Patelloidea</taxon>
        <taxon>Patellidae</taxon>
        <taxon>Patella</taxon>
    </lineage>
</organism>
<evidence type="ECO:0000256" key="3">
    <source>
        <dbReference type="ARBA" id="ARBA00022989"/>
    </source>
</evidence>
<feature type="transmembrane region" description="Helical" evidence="6">
    <location>
        <begin position="288"/>
        <end position="307"/>
    </location>
</feature>
<dbReference type="GO" id="GO:0016409">
    <property type="term" value="F:palmitoyltransferase activity"/>
    <property type="evidence" value="ECO:0007669"/>
    <property type="project" value="TreeGrafter"/>
</dbReference>
<feature type="transmembrane region" description="Helical" evidence="6">
    <location>
        <begin position="15"/>
        <end position="34"/>
    </location>
</feature>
<keyword evidence="8" id="KW-1185">Reference proteome</keyword>
<comment type="caution">
    <text evidence="7">The sequence shown here is derived from an EMBL/GenBank/DDBJ whole genome shotgun (WGS) entry which is preliminary data.</text>
</comment>
<evidence type="ECO:0000313" key="8">
    <source>
        <dbReference type="Proteomes" id="UP001347796"/>
    </source>
</evidence>
<feature type="transmembrane region" description="Helical" evidence="6">
    <location>
        <begin position="101"/>
        <end position="125"/>
    </location>
</feature>
<dbReference type="GO" id="GO:0016020">
    <property type="term" value="C:membrane"/>
    <property type="evidence" value="ECO:0007669"/>
    <property type="project" value="UniProtKB-SubCell"/>
</dbReference>
<feature type="transmembrane region" description="Helical" evidence="6">
    <location>
        <begin position="371"/>
        <end position="389"/>
    </location>
</feature>
<name>A0AAN8JE20_PATCE</name>
<feature type="transmembrane region" description="Helical" evidence="6">
    <location>
        <begin position="140"/>
        <end position="158"/>
    </location>
</feature>
<keyword evidence="3 6" id="KW-1133">Transmembrane helix</keyword>
<evidence type="ECO:0000313" key="7">
    <source>
        <dbReference type="EMBL" id="KAK6175837.1"/>
    </source>
</evidence>
<dbReference type="InterPro" id="IPR004299">
    <property type="entry name" value="MBOAT_fam"/>
</dbReference>
<evidence type="ECO:0008006" key="9">
    <source>
        <dbReference type="Google" id="ProtNLM"/>
    </source>
</evidence>
<accession>A0AAN8JE20</accession>
<evidence type="ECO:0000256" key="2">
    <source>
        <dbReference type="ARBA" id="ARBA00022692"/>
    </source>
</evidence>
<keyword evidence="4 6" id="KW-0472">Membrane</keyword>
<dbReference type="PANTHER" id="PTHR13285:SF18">
    <property type="entry name" value="PROTEIN-CYSTEINE N-PALMITOYLTRANSFERASE RASP"/>
    <property type="match status" value="1"/>
</dbReference>
<dbReference type="EMBL" id="JAZGQO010000010">
    <property type="protein sequence ID" value="KAK6175837.1"/>
    <property type="molecule type" value="Genomic_DNA"/>
</dbReference>
<keyword evidence="2 6" id="KW-0812">Transmembrane</keyword>
<sequence length="507" mass="60252">MKSRCTYQLPVLERLVYIVCGVGSVLAICYHVLIASSKYQHRLNWHDLKSGWSFLTYKKDVSNFEWTFWYGYFWKTLPWHVGHVVLGRLLEGLNLTQYRQLFFLTFSLVSLTHLLGLKIILFYVFHSTIAFVSTIFHKKVMVWVICLTLLMTLNLDYFNSNLMFHVYSSQVNTGNKNYYLFVFCLALVILRYISFCLEKCEFKKPFNIYSFLDMLNYIFYLPLFFTGPVLSYDHFSQQMSRKPPLWTQTRIKMTLMGFSRVLFWAAFNEFIIHYLYFDAIHHRLDLLYKISLWTLVGIAYCQGQFFFTKYVVMYELPGELAKLDGMVTPVGPKCVSYVYRFSHMWKCFDCGFYYFLKKYIYIPVGGSKHGFVWQLIGSFLCFMFIYIWHGAEIYLLFWCLLNYLGCTIEVLGSWLVQTNICRQYLQKIGNDNKRRLNGLVSVPLYLMSAMGIFFFFGGSEVGEIFFRRLLIDISWSGFILFVFLLYCNIQNAMLIQDWQYRNKVKKL</sequence>
<evidence type="ECO:0000256" key="5">
    <source>
        <dbReference type="ARBA" id="ARBA00038268"/>
    </source>
</evidence>
<gene>
    <name evidence="7" type="ORF">SNE40_014217</name>
</gene>
<comment type="subcellular location">
    <subcellularLocation>
        <location evidence="1">Membrane</location>
        <topology evidence="1">Multi-pass membrane protein</topology>
    </subcellularLocation>
</comment>
<dbReference type="InterPro" id="IPR051085">
    <property type="entry name" value="MB_O-acyltransferase"/>
</dbReference>
<dbReference type="AlphaFoldDB" id="A0AAN8JE20"/>
<evidence type="ECO:0000256" key="4">
    <source>
        <dbReference type="ARBA" id="ARBA00023136"/>
    </source>
</evidence>
<evidence type="ECO:0000256" key="1">
    <source>
        <dbReference type="ARBA" id="ARBA00004141"/>
    </source>
</evidence>
<feature type="transmembrane region" description="Helical" evidence="6">
    <location>
        <begin position="436"/>
        <end position="457"/>
    </location>
</feature>
<dbReference type="GO" id="GO:0005783">
    <property type="term" value="C:endoplasmic reticulum"/>
    <property type="evidence" value="ECO:0007669"/>
    <property type="project" value="TreeGrafter"/>
</dbReference>
<feature type="transmembrane region" description="Helical" evidence="6">
    <location>
        <begin position="469"/>
        <end position="489"/>
    </location>
</feature>